<accession>A0A818R5V0</accession>
<dbReference type="EMBL" id="CAJOBB010000304">
    <property type="protein sequence ID" value="CAF3645094.1"/>
    <property type="molecule type" value="Genomic_DNA"/>
</dbReference>
<sequence>QDPEMLEDIRLATGVDLRMSEANKRKKKKKKIESGLTELGIEENTVRKRLEKELLNRASVKRIGAALEADERRRNEEKFHHQFNYSLNN</sequence>
<gene>
    <name evidence="1" type="ORF">KXQ929_LOCUS7426</name>
</gene>
<comment type="caution">
    <text evidence="1">The sequence shown here is derived from an EMBL/GenBank/DDBJ whole genome shotgun (WGS) entry which is preliminary data.</text>
</comment>
<dbReference type="GO" id="GO:0005694">
    <property type="term" value="C:chromosome"/>
    <property type="evidence" value="ECO:0007669"/>
    <property type="project" value="TreeGrafter"/>
</dbReference>
<dbReference type="AlphaFoldDB" id="A0A818R5V0"/>
<dbReference type="GO" id="GO:0009411">
    <property type="term" value="P:response to UV"/>
    <property type="evidence" value="ECO:0007669"/>
    <property type="project" value="InterPro"/>
</dbReference>
<dbReference type="PANTHER" id="PTHR28670">
    <property type="entry name" value="UV-STIMULATED SCAFFOLD PROTEIN A"/>
    <property type="match status" value="1"/>
</dbReference>
<proteinExistence type="predicted"/>
<feature type="non-terminal residue" evidence="1">
    <location>
        <position position="89"/>
    </location>
</feature>
<dbReference type="PANTHER" id="PTHR28670:SF1">
    <property type="entry name" value="UV-STIMULATED SCAFFOLD PROTEIN A"/>
    <property type="match status" value="1"/>
</dbReference>
<name>A0A818R5V0_9BILA</name>
<reference evidence="1" key="1">
    <citation type="submission" date="2021-02" db="EMBL/GenBank/DDBJ databases">
        <authorList>
            <person name="Nowell W R."/>
        </authorList>
    </citation>
    <scope>NUCLEOTIDE SEQUENCE</scope>
</reference>
<dbReference type="InterPro" id="IPR018610">
    <property type="entry name" value="UVSSA"/>
</dbReference>
<organism evidence="1 2">
    <name type="scientific">Adineta steineri</name>
    <dbReference type="NCBI Taxonomy" id="433720"/>
    <lineage>
        <taxon>Eukaryota</taxon>
        <taxon>Metazoa</taxon>
        <taxon>Spiralia</taxon>
        <taxon>Gnathifera</taxon>
        <taxon>Rotifera</taxon>
        <taxon>Eurotatoria</taxon>
        <taxon>Bdelloidea</taxon>
        <taxon>Adinetida</taxon>
        <taxon>Adinetidae</taxon>
        <taxon>Adineta</taxon>
    </lineage>
</organism>
<dbReference type="GO" id="GO:0006283">
    <property type="term" value="P:transcription-coupled nucleotide-excision repair"/>
    <property type="evidence" value="ECO:0007669"/>
    <property type="project" value="TreeGrafter"/>
</dbReference>
<protein>
    <submittedName>
        <fullName evidence="1">Uncharacterized protein</fullName>
    </submittedName>
</protein>
<dbReference type="Proteomes" id="UP000663868">
    <property type="component" value="Unassembled WGS sequence"/>
</dbReference>
<evidence type="ECO:0000313" key="2">
    <source>
        <dbReference type="Proteomes" id="UP000663868"/>
    </source>
</evidence>
<dbReference type="GO" id="GO:0000993">
    <property type="term" value="F:RNA polymerase II complex binding"/>
    <property type="evidence" value="ECO:0007669"/>
    <property type="project" value="TreeGrafter"/>
</dbReference>
<evidence type="ECO:0000313" key="1">
    <source>
        <dbReference type="EMBL" id="CAF3645094.1"/>
    </source>
</evidence>